<keyword evidence="1" id="KW-0812">Transmembrane</keyword>
<feature type="transmembrane region" description="Helical" evidence="1">
    <location>
        <begin position="103"/>
        <end position="124"/>
    </location>
</feature>
<evidence type="ECO:0008006" key="4">
    <source>
        <dbReference type="Google" id="ProtNLM"/>
    </source>
</evidence>
<feature type="transmembrane region" description="Helical" evidence="1">
    <location>
        <begin position="28"/>
        <end position="44"/>
    </location>
</feature>
<keyword evidence="1" id="KW-1133">Transmembrane helix</keyword>
<sequence>MSKILACTQCGYIGKTETAIKGNMGVEIVLWLLFIIPGLIYSVWRSSSRYQVCPKCKNQNMIPLDSPKAQKMVKEELPQEEIDKINKKQEEGKKEEIKIRKRVMIGLGIFLAFALLIVILSKLAY</sequence>
<name>A0A0G0BS67_9BACT</name>
<keyword evidence="1" id="KW-0472">Membrane</keyword>
<proteinExistence type="predicted"/>
<dbReference type="Proteomes" id="UP000034952">
    <property type="component" value="Unassembled WGS sequence"/>
</dbReference>
<dbReference type="EMBL" id="LBPY01000006">
    <property type="protein sequence ID" value="KKP66481.1"/>
    <property type="molecule type" value="Genomic_DNA"/>
</dbReference>
<comment type="caution">
    <text evidence="2">The sequence shown here is derived from an EMBL/GenBank/DDBJ whole genome shotgun (WGS) entry which is preliminary data.</text>
</comment>
<evidence type="ECO:0000313" key="3">
    <source>
        <dbReference type="Proteomes" id="UP000034952"/>
    </source>
</evidence>
<dbReference type="AlphaFoldDB" id="A0A0G0BS67"/>
<protein>
    <recommendedName>
        <fullName evidence="4">LITAF domain-containing protein</fullName>
    </recommendedName>
</protein>
<evidence type="ECO:0000313" key="2">
    <source>
        <dbReference type="EMBL" id="KKP66481.1"/>
    </source>
</evidence>
<gene>
    <name evidence="2" type="ORF">UR64_C0006G0008</name>
</gene>
<evidence type="ECO:0000256" key="1">
    <source>
        <dbReference type="SAM" id="Phobius"/>
    </source>
</evidence>
<reference evidence="2 3" key="1">
    <citation type="journal article" date="2015" name="Nature">
        <title>rRNA introns, odd ribosomes, and small enigmatic genomes across a large radiation of phyla.</title>
        <authorList>
            <person name="Brown C.T."/>
            <person name="Hug L.A."/>
            <person name="Thomas B.C."/>
            <person name="Sharon I."/>
            <person name="Castelle C.J."/>
            <person name="Singh A."/>
            <person name="Wilkins M.J."/>
            <person name="Williams K.H."/>
            <person name="Banfield J.F."/>
        </authorList>
    </citation>
    <scope>NUCLEOTIDE SEQUENCE [LARGE SCALE GENOMIC DNA]</scope>
</reference>
<accession>A0A0G0BS67</accession>
<organism evidence="2 3">
    <name type="scientific">Candidatus Nomurabacteria bacterium GW2011_GWE1_35_16</name>
    <dbReference type="NCBI Taxonomy" id="1618761"/>
    <lineage>
        <taxon>Bacteria</taxon>
        <taxon>Candidatus Nomuraibacteriota</taxon>
    </lineage>
</organism>